<dbReference type="PANTHER" id="PTHR33987:SF1">
    <property type="entry name" value="CALCINEURIN-LIKE METALLO-PHOSPHOESTERASE SUPERFAMILY PROTEIN"/>
    <property type="match status" value="1"/>
</dbReference>
<protein>
    <submittedName>
        <fullName evidence="2">Hypothetical_protein_conserved</fullName>
    </submittedName>
</protein>
<proteinExistence type="predicted"/>
<dbReference type="AlphaFoldDB" id="A0A6J8FCV0"/>
<keyword evidence="1" id="KW-0812">Transmembrane</keyword>
<feature type="transmembrane region" description="Helical" evidence="1">
    <location>
        <begin position="616"/>
        <end position="637"/>
    </location>
</feature>
<evidence type="ECO:0000313" key="3">
    <source>
        <dbReference type="Proteomes" id="UP000601710"/>
    </source>
</evidence>
<dbReference type="VEuPathDB" id="TriTrypDB:LDHU3_26.1820"/>
<dbReference type="VEuPathDB" id="TriTrypDB:LdCL_260020300"/>
<name>A0A6J8FCV0_LEIDO</name>
<sequence>MKLSVASRTAVLPCSAPQQQLLLPPKLLASLASVLFVFGALCLVAASPFAAAATGASQMSKARRQATELLTHVTFASCNRQSRDQSFWMTSIASAIAAQCERAGGNSSKPHTDLLLWLGNAVYADVDEAGVARSLARPSDGVEQEYKLLTESTYYREFVEAVVGRDGLVSGIWDDRDLGRRGADGSYAQSEAIRRLYLAYIWKGHPLAVKDATGDGTPGALYSFNGIPAPTGAPLAAHFVHSVCTVTLDVRTQRTAPPNLVDALLLSSEETDLRLRGSKGVASGARLAEIRDVRARVMEADLLGRRQWAWLERTLATYLAPTARSPGDAAGRAHCAVTLIASPWQILLNDNKPFEGWDLYPASRSRLLLLLKKYKVERFVFLSGHAELGELGVMRRASKEDIRVEGPTATLTDSLPRESPTLPASKLLPPRRSSLVEVTSSGLTHTVREAPLVGWLAHWFTTSRMEEDAKSNGLSQRHLFLTRNTTMERQFGTVQVIGDRVAAARHADVVAASREEVLARTRVLITLHSVQRAGAPLVALERTLESLPSYAVEPLEEEEKEYDAVKAIDLYDAAHLPQFNVYNDPGYYPWLKRRMAAWQCAEVPCVSGQHFMLLKVIANLALAFAVVLVFLAAVYYYHLKHRDMHEEDGVKLKQD</sequence>
<dbReference type="Gene3D" id="3.60.21.70">
    <property type="entry name" value="PhoD-like phosphatase"/>
    <property type="match status" value="1"/>
</dbReference>
<dbReference type="VEuPathDB" id="TriTrypDB:LdBPK_261470.1"/>
<gene>
    <name evidence="2" type="ORF">LDHU3_26.1820</name>
</gene>
<dbReference type="EMBL" id="LR812646">
    <property type="protein sequence ID" value="CAC5430984.1"/>
    <property type="molecule type" value="Genomic_DNA"/>
</dbReference>
<dbReference type="Proteomes" id="UP000601710">
    <property type="component" value="Chromosome 26"/>
</dbReference>
<keyword evidence="1" id="KW-0472">Membrane</keyword>
<organism evidence="2 3">
    <name type="scientific">Leishmania donovani</name>
    <dbReference type="NCBI Taxonomy" id="5661"/>
    <lineage>
        <taxon>Eukaryota</taxon>
        <taxon>Discoba</taxon>
        <taxon>Euglenozoa</taxon>
        <taxon>Kinetoplastea</taxon>
        <taxon>Metakinetoplastina</taxon>
        <taxon>Trypanosomatida</taxon>
        <taxon>Trypanosomatidae</taxon>
        <taxon>Leishmaniinae</taxon>
        <taxon>Leishmania</taxon>
    </lineage>
</organism>
<evidence type="ECO:0000313" key="2">
    <source>
        <dbReference type="EMBL" id="CAC5430984.1"/>
    </source>
</evidence>
<evidence type="ECO:0000256" key="1">
    <source>
        <dbReference type="SAM" id="Phobius"/>
    </source>
</evidence>
<dbReference type="InterPro" id="IPR038607">
    <property type="entry name" value="PhoD-like_sf"/>
</dbReference>
<reference evidence="2" key="1">
    <citation type="submission" date="2020-06" db="EMBL/GenBank/DDBJ databases">
        <authorList>
            <person name="Camacho E."/>
            <person name="Gonzalez-de la Fuente S."/>
            <person name="Rastrojo A."/>
            <person name="Peiro-Pastor R."/>
            <person name="Solana JC."/>
            <person name="Tabera L."/>
            <person name="Gamarro F."/>
            <person name="Carrasco-Ramiro F."/>
            <person name="Requena JM."/>
            <person name="Aguado B."/>
        </authorList>
    </citation>
    <scope>NUCLEOTIDE SEQUENCE</scope>
</reference>
<accession>A0A6J8FCV0</accession>
<keyword evidence="1" id="KW-1133">Transmembrane helix</keyword>
<dbReference type="PANTHER" id="PTHR33987">
    <property type="entry name" value="CALCINEURIN-LIKE METALLO-PHOSPHOESTERASE SUPERFAMILY PROTEIN"/>
    <property type="match status" value="1"/>
</dbReference>